<reference evidence="3" key="1">
    <citation type="journal article" date="2019" name="Int. J. Syst. Evol. Microbiol.">
        <title>The Global Catalogue of Microorganisms (GCM) 10K type strain sequencing project: providing services to taxonomists for standard genome sequencing and annotation.</title>
        <authorList>
            <consortium name="The Broad Institute Genomics Platform"/>
            <consortium name="The Broad Institute Genome Sequencing Center for Infectious Disease"/>
            <person name="Wu L."/>
            <person name="Ma J."/>
        </authorList>
    </citation>
    <scope>NUCLEOTIDE SEQUENCE [LARGE SCALE GENOMIC DNA]</scope>
    <source>
        <strain evidence="3">JCM 9377</strain>
    </source>
</reference>
<sequence>MEHLKPGDLHGATWRRASASFANGQCVEVAGLRTGVIAVRDSKNPGGPALRLSAPAWNGLLRHAAR</sequence>
<protein>
    <submittedName>
        <fullName evidence="2">DUF397 domain-containing protein</fullName>
    </submittedName>
</protein>
<dbReference type="Pfam" id="PF04149">
    <property type="entry name" value="DUF397"/>
    <property type="match status" value="1"/>
</dbReference>
<organism evidence="2 3">
    <name type="scientific">Actinocorallia longicatena</name>
    <dbReference type="NCBI Taxonomy" id="111803"/>
    <lineage>
        <taxon>Bacteria</taxon>
        <taxon>Bacillati</taxon>
        <taxon>Actinomycetota</taxon>
        <taxon>Actinomycetes</taxon>
        <taxon>Streptosporangiales</taxon>
        <taxon>Thermomonosporaceae</taxon>
        <taxon>Actinocorallia</taxon>
    </lineage>
</organism>
<dbReference type="EMBL" id="BAAAUV010000003">
    <property type="protein sequence ID" value="GAA3202058.1"/>
    <property type="molecule type" value="Genomic_DNA"/>
</dbReference>
<feature type="domain" description="DUF397" evidence="1">
    <location>
        <begin position="12"/>
        <end position="64"/>
    </location>
</feature>
<comment type="caution">
    <text evidence="2">The sequence shown here is derived from an EMBL/GenBank/DDBJ whole genome shotgun (WGS) entry which is preliminary data.</text>
</comment>
<dbReference type="RefSeq" id="WP_344823900.1">
    <property type="nucleotide sequence ID" value="NZ_BAAAUV010000003.1"/>
</dbReference>
<gene>
    <name evidence="2" type="ORF">GCM10010468_15560</name>
</gene>
<name>A0ABP6Q2X1_9ACTN</name>
<keyword evidence="3" id="KW-1185">Reference proteome</keyword>
<evidence type="ECO:0000313" key="2">
    <source>
        <dbReference type="EMBL" id="GAA3202058.1"/>
    </source>
</evidence>
<dbReference type="InterPro" id="IPR007278">
    <property type="entry name" value="DUF397"/>
</dbReference>
<dbReference type="Proteomes" id="UP001501237">
    <property type="component" value="Unassembled WGS sequence"/>
</dbReference>
<evidence type="ECO:0000313" key="3">
    <source>
        <dbReference type="Proteomes" id="UP001501237"/>
    </source>
</evidence>
<proteinExistence type="predicted"/>
<evidence type="ECO:0000259" key="1">
    <source>
        <dbReference type="Pfam" id="PF04149"/>
    </source>
</evidence>
<accession>A0ABP6Q2X1</accession>